<evidence type="ECO:0000256" key="5">
    <source>
        <dbReference type="ARBA" id="ARBA00022884"/>
    </source>
</evidence>
<keyword evidence="2" id="KW-0540">Nuclease</keyword>
<dbReference type="AlphaFoldDB" id="A0A0W8FM10"/>
<evidence type="ECO:0000256" key="4">
    <source>
        <dbReference type="ARBA" id="ARBA00022801"/>
    </source>
</evidence>
<comment type="caution">
    <text evidence="6">The sequence shown here is derived from an EMBL/GenBank/DDBJ whole genome shotgun (WGS) entry which is preliminary data.</text>
</comment>
<name>A0A0W8FM10_9ZZZZ</name>
<dbReference type="Gene3D" id="3.30.230.10">
    <property type="match status" value="1"/>
</dbReference>
<evidence type="ECO:0000313" key="6">
    <source>
        <dbReference type="EMBL" id="KUG21900.1"/>
    </source>
</evidence>
<dbReference type="InterPro" id="IPR000100">
    <property type="entry name" value="RNase_P"/>
</dbReference>
<organism evidence="6">
    <name type="scientific">hydrocarbon metagenome</name>
    <dbReference type="NCBI Taxonomy" id="938273"/>
    <lineage>
        <taxon>unclassified sequences</taxon>
        <taxon>metagenomes</taxon>
        <taxon>ecological metagenomes</taxon>
    </lineage>
</organism>
<dbReference type="GO" id="GO:0000049">
    <property type="term" value="F:tRNA binding"/>
    <property type="evidence" value="ECO:0007669"/>
    <property type="project" value="InterPro"/>
</dbReference>
<keyword evidence="4" id="KW-0378">Hydrolase</keyword>
<gene>
    <name evidence="6" type="ORF">ASZ90_008325</name>
</gene>
<dbReference type="SUPFAM" id="SSF54211">
    <property type="entry name" value="Ribosomal protein S5 domain 2-like"/>
    <property type="match status" value="1"/>
</dbReference>
<protein>
    <submittedName>
        <fullName evidence="6">Uncharacterized protein</fullName>
    </submittedName>
</protein>
<dbReference type="GO" id="GO:0008033">
    <property type="term" value="P:tRNA processing"/>
    <property type="evidence" value="ECO:0007669"/>
    <property type="project" value="UniProtKB-KW"/>
</dbReference>
<accession>A0A0W8FM10</accession>
<proteinExistence type="predicted"/>
<evidence type="ECO:0000256" key="1">
    <source>
        <dbReference type="ARBA" id="ARBA00022694"/>
    </source>
</evidence>
<keyword evidence="5" id="KW-0694">RNA-binding</keyword>
<dbReference type="InterPro" id="IPR020568">
    <property type="entry name" value="Ribosomal_Su5_D2-typ_SF"/>
</dbReference>
<sequence length="49" mass="5809">MIREFFRLNKNLFPAGHDIVIMVKKNMPPLTYLDACKELTELFKRKANI</sequence>
<evidence type="ECO:0000256" key="2">
    <source>
        <dbReference type="ARBA" id="ARBA00022722"/>
    </source>
</evidence>
<keyword evidence="1" id="KW-0819">tRNA processing</keyword>
<dbReference type="InterPro" id="IPR014721">
    <property type="entry name" value="Ribsml_uS5_D2-typ_fold_subgr"/>
</dbReference>
<keyword evidence="3" id="KW-0255">Endonuclease</keyword>
<reference evidence="6" key="1">
    <citation type="journal article" date="2015" name="Proc. Natl. Acad. Sci. U.S.A.">
        <title>Networks of energetic and metabolic interactions define dynamics in microbial communities.</title>
        <authorList>
            <person name="Embree M."/>
            <person name="Liu J.K."/>
            <person name="Al-Bassam M.M."/>
            <person name="Zengler K."/>
        </authorList>
    </citation>
    <scope>NUCLEOTIDE SEQUENCE</scope>
</reference>
<dbReference type="EMBL" id="LNQE01001010">
    <property type="protein sequence ID" value="KUG21900.1"/>
    <property type="molecule type" value="Genomic_DNA"/>
</dbReference>
<dbReference type="GO" id="GO:0004526">
    <property type="term" value="F:ribonuclease P activity"/>
    <property type="evidence" value="ECO:0007669"/>
    <property type="project" value="InterPro"/>
</dbReference>
<evidence type="ECO:0000256" key="3">
    <source>
        <dbReference type="ARBA" id="ARBA00022759"/>
    </source>
</evidence>
<dbReference type="Pfam" id="PF00825">
    <property type="entry name" value="Ribonuclease_P"/>
    <property type="match status" value="1"/>
</dbReference>